<dbReference type="InterPro" id="IPR042104">
    <property type="entry name" value="PKS_dehydratase_sf"/>
</dbReference>
<dbReference type="PROSITE" id="PS50075">
    <property type="entry name" value="CARRIER"/>
    <property type="match status" value="1"/>
</dbReference>
<dbReference type="PROSITE" id="PS00012">
    <property type="entry name" value="PHOSPHOPANTETHEINE"/>
    <property type="match status" value="1"/>
</dbReference>
<dbReference type="RefSeq" id="WP_050569401.1">
    <property type="nucleotide sequence ID" value="NZ_CM001975.1"/>
</dbReference>
<dbReference type="InterPro" id="IPR016036">
    <property type="entry name" value="Malonyl_transacylase_ACP-bd"/>
</dbReference>
<dbReference type="CDD" id="cd08956">
    <property type="entry name" value="KR_3_FAS_SDR_x"/>
    <property type="match status" value="1"/>
</dbReference>
<dbReference type="Pfam" id="PF22953">
    <property type="entry name" value="SpnB_Rossmann"/>
    <property type="match status" value="1"/>
</dbReference>
<dbReference type="InterPro" id="IPR020802">
    <property type="entry name" value="TesA-like"/>
</dbReference>
<sequence length="2125" mass="231175">MTPKPTPRAAVQQDIKTAITGGETADPRLVEALRHSLLLNEQLKQRNQHLTAAAREPIAIIAMGCRLPGGIHSPEQLWQRLCDGEETIGPFPTDRRWNLDALFEQRPELNAVANAWKGGFLEDAAGFDASFFRISDREAQAMDPQQRLLLEVSWEILERAGIIPATLKNSQTGVFIGATHNGYLSDIERRNPAADGYRLQGSLSSISSGRIAYVLGLNGPAITVDTACSASLTAIHQAVHSLRSGECSLALAGGATIMASPEVFAEFTRQGGLAADGRCKAFSDHADGTGFSEGVGLILLERLSDAVQAGHSVLAVIRGSAINQDGASNGLTAPSGPAQEQVIRQALNNAELTFSDIDVVEAHGTGTTLGDPIEAHALLNTYGKHRPDDQPLWLGSLKSNIGHVQLAAGVASMIKMVMALQHGRLPKTLHADMPSRNIDWSRGNVKLLNAARDWPDTGRPKRAAVSSFGFSGTNAHLILEQAPPPAPPAECTPPERTLPVPGIALPLSAASSAGLRAQARQLHTWISRDTAPDLTAVAYTLATTRTHFDYRAVVSAEDRNGALNALEALAVERYAPGVTQGVRAASGNVAFLFTGQGAQWATMGQTLYRLSPVFADAIDEVCRHLDPLMPQPVKTVMFADKGSADAALLDRTDFTQAALFAFEVALCRTVMHLGVHPDVLTGHSIGEIAAAYIAGVFNLPDAATFVATRGRLMEAITAEGTMVAIEASEADILPLLKGHEDQVVIAAINAPSSVVISGDTDQVLHIAEQWQAHGYRTHRLTTSHAFHSPHIDTILDSLRNTLSTLSLHAPAIPIISTVTGTRLTNEQACSVDYWTHQARHAVRFGAAIQWLQVHNTVTALEIGPDGVLAALGRASTGSESGTAWIACLRKERDEWRSFFAALARLYAQGQALDWTKLLARTPPVPLPTYPFQRRRYWLQAPPAQPTFGGGLFALNHPFLHAGISLADQQGWIFTGQLDATKQPWLLEHRVGDVAAVAGTVTAELLLYVGEQLGCQRLDDLFLHTLLPLEKQTTAQIQLRISERKANGGHQADAYFYISSPEHVADKTPIWQRYATCHLMPDDSPAPHWPDLHPSHWPPADAKAIDFSPLYEQLAEQGVVLGESFQPLTHVWERHDEYYIEAILSPIHGERSGDFILHPIILDAGMQAALIENRTLETENSRPRLFFLTSGLRTYARGVQRLRGHVVRKTATPSLDYREYALRLADDSGRAVAIVDSLILKSPGPQRTQPQRPPFYRLAWREIDADSATTSLKLRWIVAQDRVQARLSDKLKQYDDCTVYADVHPMLNSFSPQPGDIAAFIAPQTDNAHEFFDPHPTYRVLSALQAWLREPRTTATPFLVVTQRAVATDDDENVPNLAQSPLWGLLRTAQLEYPGRVFLLDIDDAENTSWPLITAAINTLPHEPQLALRNGKIRAPRLVKTASDNDLAAPSHTAQPKKPCRNLNPDGTVLITGGTGALGKIAAKHLAEHHGVRHLLLASRRGMDAPGAAVLRQELAELGAQATIVSCDVADSIEVASLLNTIPTAHPLTAVIHTAGNADTAMLDTMSTEQLDNVLRAKAVSAWHLHRLTRHDDLAAFVLYSSAVSILAQQGQGNYAAANAFLDALAHHRRHCGLPATSMAWGMWAERSEIMGEQFGSDDIQQIIDTGHIPLSRTQGLAFLDAVIGAQGVNHSPLLIPASLNLQALHGQCAASLLTEVFLHHSASQRNVAPSQQIASMSEQQQLPYLLKVIIQHAGEVLNHPDSSAIRTDGEFITLGFDSLTSVEMGSRLSLLLGIHIPATAIFAHPTPQALAQFLLSLLVGEKHDPPTTEHAEPKQNTGGFYQLLRQAVQQDMTQEGLNVLAGAARLREHFSHQQHNQHAPETVWLRNDREKPLLICLNSFIPAAADLTYQRLSSALREQYSMLTVPLPGYHGEPLPATDYAAATALATAVENSAAGRDFTLVGFSTGGLVAHAAAHQLEARGLQARAVVLIDSFPPSAMSEIAMGEVLRTWLSTQGEFWSDGDNEMTAMAWYLELFGQRWTPAHLKTPTLMLQAEAHPAYVQPQRWANQWPNLVKSVITPGSHFQLLTEYAVHTAKNLSDLLRETEKTASKKQRYSKEKPKNSTD</sequence>
<accession>A0A5B8I9G3</accession>
<dbReference type="InterPro" id="IPR020841">
    <property type="entry name" value="PKS_Beta-ketoAc_synthase_dom"/>
</dbReference>
<dbReference type="EMBL" id="CP042220">
    <property type="protein sequence ID" value="QDX31004.1"/>
    <property type="molecule type" value="Genomic_DNA"/>
</dbReference>
<keyword evidence="3" id="KW-0596">Phosphopantetheine</keyword>
<dbReference type="SUPFAM" id="SSF47336">
    <property type="entry name" value="ACP-like"/>
    <property type="match status" value="1"/>
</dbReference>
<dbReference type="InterPro" id="IPR016035">
    <property type="entry name" value="Acyl_Trfase/lysoPLipase"/>
</dbReference>
<proteinExistence type="inferred from homology"/>
<dbReference type="InterPro" id="IPR014031">
    <property type="entry name" value="Ketoacyl_synth_C"/>
</dbReference>
<dbReference type="Pfam" id="PF14765">
    <property type="entry name" value="PS-DH"/>
    <property type="match status" value="1"/>
</dbReference>
<dbReference type="SMART" id="SM01294">
    <property type="entry name" value="PKS_PP_betabranch"/>
    <property type="match status" value="1"/>
</dbReference>
<comment type="pathway">
    <text evidence="1">Lipid metabolism; fatty acid biosynthesis.</text>
</comment>
<dbReference type="Pfam" id="PF00109">
    <property type="entry name" value="ketoacyl-synt"/>
    <property type="match status" value="1"/>
</dbReference>
<dbReference type="InterPro" id="IPR014030">
    <property type="entry name" value="Ketoacyl_synth_N"/>
</dbReference>
<dbReference type="SUPFAM" id="SSF55048">
    <property type="entry name" value="Probable ACP-binding domain of malonyl-CoA ACP transacylase"/>
    <property type="match status" value="1"/>
</dbReference>
<dbReference type="SMART" id="SM00825">
    <property type="entry name" value="PKS_KS"/>
    <property type="match status" value="1"/>
</dbReference>
<evidence type="ECO:0000256" key="4">
    <source>
        <dbReference type="ARBA" id="ARBA00022553"/>
    </source>
</evidence>
<dbReference type="Pfam" id="PF00975">
    <property type="entry name" value="Thioesterase"/>
    <property type="match status" value="1"/>
</dbReference>
<evidence type="ECO:0000256" key="5">
    <source>
        <dbReference type="ARBA" id="ARBA00022679"/>
    </source>
</evidence>
<organism evidence="12 13">
    <name type="scientific">Dickeya poaceiphila</name>
    <dbReference type="NCBI Taxonomy" id="568768"/>
    <lineage>
        <taxon>Bacteria</taxon>
        <taxon>Pseudomonadati</taxon>
        <taxon>Pseudomonadota</taxon>
        <taxon>Gammaproteobacteria</taxon>
        <taxon>Enterobacterales</taxon>
        <taxon>Pectobacteriaceae</taxon>
        <taxon>Dickeya</taxon>
    </lineage>
</organism>
<keyword evidence="5" id="KW-0808">Transferase</keyword>
<dbReference type="InterPro" id="IPR020807">
    <property type="entry name" value="PKS_DH"/>
</dbReference>
<dbReference type="GO" id="GO:0004312">
    <property type="term" value="F:fatty acid synthase activity"/>
    <property type="evidence" value="ECO:0007669"/>
    <property type="project" value="TreeGrafter"/>
</dbReference>
<dbReference type="InterPro" id="IPR006162">
    <property type="entry name" value="Ppantetheine_attach_site"/>
</dbReference>
<comment type="similarity">
    <text evidence="2">Belongs to the short-chain dehydrogenases/reductases (SDR) family.</text>
</comment>
<feature type="domain" description="PKS/mFAS DH" evidence="11">
    <location>
        <begin position="956"/>
        <end position="1248"/>
    </location>
</feature>
<dbReference type="Proteomes" id="UP000320591">
    <property type="component" value="Chromosome"/>
</dbReference>
<dbReference type="KEGG" id="dic:Dpoa569_0002964"/>
<evidence type="ECO:0000256" key="2">
    <source>
        <dbReference type="ARBA" id="ARBA00006484"/>
    </source>
</evidence>
<dbReference type="InterPro" id="IPR036291">
    <property type="entry name" value="NAD(P)-bd_dom_sf"/>
</dbReference>
<dbReference type="SUPFAM" id="SSF53901">
    <property type="entry name" value="Thiolase-like"/>
    <property type="match status" value="1"/>
</dbReference>
<name>A0A5B8I9G3_9GAMM</name>
<dbReference type="InterPro" id="IPR055123">
    <property type="entry name" value="SpnB-like_Rossmann"/>
</dbReference>
<evidence type="ECO:0000259" key="9">
    <source>
        <dbReference type="PROSITE" id="PS50075"/>
    </source>
</evidence>
<dbReference type="Gene3D" id="3.40.47.10">
    <property type="match status" value="1"/>
</dbReference>
<dbReference type="Gene3D" id="3.10.129.110">
    <property type="entry name" value="Polyketide synthase dehydratase"/>
    <property type="match status" value="1"/>
</dbReference>
<keyword evidence="13" id="KW-1185">Reference proteome</keyword>
<dbReference type="Gene3D" id="3.40.50.1820">
    <property type="entry name" value="alpha/beta hydrolase"/>
    <property type="match status" value="1"/>
</dbReference>
<feature type="domain" description="Carrier" evidence="9">
    <location>
        <begin position="1740"/>
        <end position="1818"/>
    </location>
</feature>
<dbReference type="CDD" id="cd00833">
    <property type="entry name" value="PKS"/>
    <property type="match status" value="1"/>
</dbReference>
<dbReference type="InterPro" id="IPR049900">
    <property type="entry name" value="PKS_mFAS_DH"/>
</dbReference>
<evidence type="ECO:0000256" key="3">
    <source>
        <dbReference type="ARBA" id="ARBA00022450"/>
    </source>
</evidence>
<dbReference type="PANTHER" id="PTHR43775:SF51">
    <property type="entry name" value="INACTIVE PHENOLPHTHIOCEROL SYNTHESIS POLYKETIDE SYNTHASE TYPE I PKS1-RELATED"/>
    <property type="match status" value="1"/>
</dbReference>
<dbReference type="FunFam" id="3.40.47.10:FF:000019">
    <property type="entry name" value="Polyketide synthase type I"/>
    <property type="match status" value="1"/>
</dbReference>
<comment type="function">
    <text evidence="6">Involved in production of the polyketide antibiotic thailandamide.</text>
</comment>
<dbReference type="GO" id="GO:0006633">
    <property type="term" value="P:fatty acid biosynthetic process"/>
    <property type="evidence" value="ECO:0007669"/>
    <property type="project" value="UniProtKB-UniPathway"/>
</dbReference>
<dbReference type="PROSITE" id="PS52019">
    <property type="entry name" value="PKS_MFAS_DH"/>
    <property type="match status" value="1"/>
</dbReference>
<evidence type="ECO:0000313" key="12">
    <source>
        <dbReference type="EMBL" id="QDX31004.1"/>
    </source>
</evidence>
<dbReference type="Gene3D" id="3.30.70.3290">
    <property type="match status" value="1"/>
</dbReference>
<feature type="region of interest" description="Disordered" evidence="8">
    <location>
        <begin position="1444"/>
        <end position="1463"/>
    </location>
</feature>
<dbReference type="PROSITE" id="PS00606">
    <property type="entry name" value="KS3_1"/>
    <property type="match status" value="1"/>
</dbReference>
<dbReference type="SMART" id="SM00824">
    <property type="entry name" value="PKS_TE"/>
    <property type="match status" value="1"/>
</dbReference>
<dbReference type="GO" id="GO:0031177">
    <property type="term" value="F:phosphopantetheine binding"/>
    <property type="evidence" value="ECO:0007669"/>
    <property type="project" value="InterPro"/>
</dbReference>
<evidence type="ECO:0000313" key="13">
    <source>
        <dbReference type="Proteomes" id="UP000320591"/>
    </source>
</evidence>
<evidence type="ECO:0000256" key="1">
    <source>
        <dbReference type="ARBA" id="ARBA00005194"/>
    </source>
</evidence>
<protein>
    <submittedName>
        <fullName evidence="12">Type I polyketide synthase</fullName>
    </submittedName>
</protein>
<feature type="active site" description="Proton donor; for dehydratase activity" evidence="7">
    <location>
        <position position="1162"/>
    </location>
</feature>
<dbReference type="STRING" id="568768.GCA_000406125_00886"/>
<dbReference type="InterPro" id="IPR036736">
    <property type="entry name" value="ACP-like_sf"/>
</dbReference>
<evidence type="ECO:0000256" key="6">
    <source>
        <dbReference type="ARBA" id="ARBA00054155"/>
    </source>
</evidence>
<dbReference type="Gene3D" id="3.40.366.10">
    <property type="entry name" value="Malonyl-Coenzyme A Acyl Carrier Protein, domain 2"/>
    <property type="match status" value="1"/>
</dbReference>
<feature type="region of interest" description="Disordered" evidence="8">
    <location>
        <begin position="2106"/>
        <end position="2125"/>
    </location>
</feature>
<dbReference type="InterPro" id="IPR001031">
    <property type="entry name" value="Thioesterase"/>
</dbReference>
<dbReference type="Pfam" id="PF21089">
    <property type="entry name" value="PKS_DH_N"/>
    <property type="match status" value="1"/>
</dbReference>
<evidence type="ECO:0000259" key="10">
    <source>
        <dbReference type="PROSITE" id="PS52004"/>
    </source>
</evidence>
<dbReference type="Pfam" id="PF16197">
    <property type="entry name" value="KAsynt_C_assoc"/>
    <property type="match status" value="1"/>
</dbReference>
<evidence type="ECO:0000259" key="11">
    <source>
        <dbReference type="PROSITE" id="PS52019"/>
    </source>
</evidence>
<dbReference type="UniPathway" id="UPA00094"/>
<dbReference type="InterPro" id="IPR018201">
    <property type="entry name" value="Ketoacyl_synth_AS"/>
</dbReference>
<dbReference type="Pfam" id="PF00698">
    <property type="entry name" value="Acyl_transf_1"/>
    <property type="match status" value="1"/>
</dbReference>
<dbReference type="SUPFAM" id="SSF51735">
    <property type="entry name" value="NAD(P)-binding Rossmann-fold domains"/>
    <property type="match status" value="2"/>
</dbReference>
<dbReference type="InterPro" id="IPR016039">
    <property type="entry name" value="Thiolase-like"/>
</dbReference>
<feature type="region of interest" description="C-terminal hotdog fold" evidence="7">
    <location>
        <begin position="1101"/>
        <end position="1248"/>
    </location>
</feature>
<dbReference type="GO" id="GO:0004315">
    <property type="term" value="F:3-oxoacyl-[acyl-carrier-protein] synthase activity"/>
    <property type="evidence" value="ECO:0007669"/>
    <property type="project" value="InterPro"/>
</dbReference>
<dbReference type="SUPFAM" id="SSF52151">
    <property type="entry name" value="FabD/lysophospholipase-like"/>
    <property type="match status" value="1"/>
</dbReference>
<dbReference type="InterPro" id="IPR049552">
    <property type="entry name" value="PKS_DH_N"/>
</dbReference>
<dbReference type="SMART" id="SM00826">
    <property type="entry name" value="PKS_DH"/>
    <property type="match status" value="1"/>
</dbReference>
<dbReference type="SMART" id="SM00823">
    <property type="entry name" value="PKS_PP"/>
    <property type="match status" value="1"/>
</dbReference>
<dbReference type="Gene3D" id="1.10.1200.10">
    <property type="entry name" value="ACP-like"/>
    <property type="match status" value="1"/>
</dbReference>
<dbReference type="FunFam" id="3.40.366.10:FF:000002">
    <property type="entry name" value="Probable polyketide synthase 2"/>
    <property type="match status" value="1"/>
</dbReference>
<dbReference type="Pfam" id="PF00550">
    <property type="entry name" value="PP-binding"/>
    <property type="match status" value="1"/>
</dbReference>
<feature type="domain" description="Ketosynthase family 3 (KS3)" evidence="10">
    <location>
        <begin position="55"/>
        <end position="481"/>
    </location>
</feature>
<dbReference type="Pfam" id="PF02801">
    <property type="entry name" value="Ketoacyl-synt_C"/>
    <property type="match status" value="1"/>
</dbReference>
<dbReference type="Pfam" id="PF08659">
    <property type="entry name" value="KR"/>
    <property type="match status" value="1"/>
</dbReference>
<dbReference type="InterPro" id="IPR032821">
    <property type="entry name" value="PKS_assoc"/>
</dbReference>
<dbReference type="InterPro" id="IPR009081">
    <property type="entry name" value="PP-bd_ACP"/>
</dbReference>
<dbReference type="InterPro" id="IPR057326">
    <property type="entry name" value="KR_dom"/>
</dbReference>
<dbReference type="OrthoDB" id="6437095at2"/>
<evidence type="ECO:0000256" key="8">
    <source>
        <dbReference type="SAM" id="MobiDB-lite"/>
    </source>
</evidence>
<dbReference type="InterPro" id="IPR001227">
    <property type="entry name" value="Ac_transferase_dom_sf"/>
</dbReference>
<dbReference type="InterPro" id="IPR050091">
    <property type="entry name" value="PKS_NRPS_Biosynth_Enz"/>
</dbReference>
<dbReference type="SMART" id="SM00822">
    <property type="entry name" value="PKS_KR"/>
    <property type="match status" value="1"/>
</dbReference>
<dbReference type="InterPro" id="IPR029058">
    <property type="entry name" value="AB_hydrolase_fold"/>
</dbReference>
<feature type="active site" description="Proton acceptor; for dehydratase activity" evidence="7">
    <location>
        <position position="988"/>
    </location>
</feature>
<dbReference type="PROSITE" id="PS52004">
    <property type="entry name" value="KS3_2"/>
    <property type="match status" value="1"/>
</dbReference>
<reference evidence="12 13" key="1">
    <citation type="journal article" date="2019" name="Environ. Microbiol.">
        <title>The phytopathogenic nature of Dickeya aquatica 174/2 and the dynamic early evolution of Dickeya pathogenicity.</title>
        <authorList>
            <person name="Duprey A."/>
            <person name="Taib N."/>
            <person name="Leonard S."/>
            <person name="Garin T."/>
            <person name="Flandrois J.P."/>
            <person name="Nasser W."/>
            <person name="Brochier-Armanet C."/>
            <person name="Reverchon S."/>
        </authorList>
    </citation>
    <scope>NUCLEOTIDE SEQUENCE [LARGE SCALE GENOMIC DNA]</scope>
    <source>
        <strain evidence="12 13">NCPPB 569</strain>
    </source>
</reference>
<evidence type="ECO:0000256" key="7">
    <source>
        <dbReference type="PROSITE-ProRule" id="PRU01363"/>
    </source>
</evidence>
<keyword evidence="4" id="KW-0597">Phosphoprotein</keyword>
<dbReference type="InterPro" id="IPR013968">
    <property type="entry name" value="PKS_KR"/>
</dbReference>
<dbReference type="Gene3D" id="3.40.50.720">
    <property type="entry name" value="NAD(P)-binding Rossmann-like Domain"/>
    <property type="match status" value="1"/>
</dbReference>
<dbReference type="InterPro" id="IPR049551">
    <property type="entry name" value="PKS_DH_C"/>
</dbReference>
<dbReference type="InterPro" id="IPR020806">
    <property type="entry name" value="PKS_PP-bd"/>
</dbReference>
<dbReference type="InterPro" id="IPR014043">
    <property type="entry name" value="Acyl_transferase_dom"/>
</dbReference>
<gene>
    <name evidence="12" type="ORF">Dpoa569_0002964</name>
</gene>
<dbReference type="SUPFAM" id="SSF53474">
    <property type="entry name" value="alpha/beta-Hydrolases"/>
    <property type="match status" value="1"/>
</dbReference>
<dbReference type="SMART" id="SM00827">
    <property type="entry name" value="PKS_AT"/>
    <property type="match status" value="1"/>
</dbReference>
<feature type="region of interest" description="N-terminal hotdog fold" evidence="7">
    <location>
        <begin position="956"/>
        <end position="1085"/>
    </location>
</feature>
<dbReference type="PANTHER" id="PTHR43775">
    <property type="entry name" value="FATTY ACID SYNTHASE"/>
    <property type="match status" value="1"/>
</dbReference>